<feature type="non-terminal residue" evidence="3">
    <location>
        <position position="1"/>
    </location>
</feature>
<dbReference type="InterPro" id="IPR032675">
    <property type="entry name" value="LRR_dom_sf"/>
</dbReference>
<dbReference type="Proteomes" id="UP000275408">
    <property type="component" value="Unassembled WGS sequence"/>
</dbReference>
<keyword evidence="1" id="KW-0433">Leucine-rich repeat</keyword>
<dbReference type="STRING" id="46731.A0A3M6UJY7"/>
<dbReference type="InterPro" id="IPR001611">
    <property type="entry name" value="Leu-rich_rpt"/>
</dbReference>
<dbReference type="Gene3D" id="3.80.10.10">
    <property type="entry name" value="Ribonuclease Inhibitor"/>
    <property type="match status" value="1"/>
</dbReference>
<evidence type="ECO:0000313" key="4">
    <source>
        <dbReference type="Proteomes" id="UP000275408"/>
    </source>
</evidence>
<dbReference type="PANTHER" id="PTHR48051:SF1">
    <property type="entry name" value="RAS SUPPRESSOR PROTEIN 1"/>
    <property type="match status" value="1"/>
</dbReference>
<dbReference type="InterPro" id="IPR003591">
    <property type="entry name" value="Leu-rich_rpt_typical-subtyp"/>
</dbReference>
<dbReference type="OrthoDB" id="660555at2759"/>
<dbReference type="AlphaFoldDB" id="A0A3M6UJY7"/>
<dbReference type="InterPro" id="IPR050216">
    <property type="entry name" value="LRR_domain-containing"/>
</dbReference>
<reference evidence="3 4" key="1">
    <citation type="journal article" date="2018" name="Sci. Rep.">
        <title>Comparative analysis of the Pocillopora damicornis genome highlights role of immune system in coral evolution.</title>
        <authorList>
            <person name="Cunning R."/>
            <person name="Bay R.A."/>
            <person name="Gillette P."/>
            <person name="Baker A.C."/>
            <person name="Traylor-Knowles N."/>
        </authorList>
    </citation>
    <scope>NUCLEOTIDE SEQUENCE [LARGE SCALE GENOMIC DNA]</scope>
    <source>
        <strain evidence="3">RSMAS</strain>
        <tissue evidence="3">Whole animal</tissue>
    </source>
</reference>
<name>A0A3M6UJY7_POCDA</name>
<dbReference type="GO" id="GO:0005737">
    <property type="term" value="C:cytoplasm"/>
    <property type="evidence" value="ECO:0007669"/>
    <property type="project" value="TreeGrafter"/>
</dbReference>
<dbReference type="Pfam" id="PF13855">
    <property type="entry name" value="LRR_8"/>
    <property type="match status" value="1"/>
</dbReference>
<dbReference type="SMART" id="SM00364">
    <property type="entry name" value="LRR_BAC"/>
    <property type="match status" value="3"/>
</dbReference>
<organism evidence="3 4">
    <name type="scientific">Pocillopora damicornis</name>
    <name type="common">Cauliflower coral</name>
    <name type="synonym">Millepora damicornis</name>
    <dbReference type="NCBI Taxonomy" id="46731"/>
    <lineage>
        <taxon>Eukaryota</taxon>
        <taxon>Metazoa</taxon>
        <taxon>Cnidaria</taxon>
        <taxon>Anthozoa</taxon>
        <taxon>Hexacorallia</taxon>
        <taxon>Scleractinia</taxon>
        <taxon>Astrocoeniina</taxon>
        <taxon>Pocilloporidae</taxon>
        <taxon>Pocillopora</taxon>
    </lineage>
</organism>
<evidence type="ECO:0000256" key="2">
    <source>
        <dbReference type="ARBA" id="ARBA00022737"/>
    </source>
</evidence>
<dbReference type="EMBL" id="RCHS01001369">
    <property type="protein sequence ID" value="RMX53922.1"/>
    <property type="molecule type" value="Genomic_DNA"/>
</dbReference>
<keyword evidence="4" id="KW-1185">Reference proteome</keyword>
<comment type="caution">
    <text evidence="3">The sequence shown here is derived from an EMBL/GenBank/DDBJ whole genome shotgun (WGS) entry which is preliminary data.</text>
</comment>
<dbReference type="SMART" id="SM00369">
    <property type="entry name" value="LRR_TYP"/>
    <property type="match status" value="3"/>
</dbReference>
<dbReference type="PANTHER" id="PTHR48051">
    <property type="match status" value="1"/>
</dbReference>
<feature type="non-terminal residue" evidence="3">
    <location>
        <position position="179"/>
    </location>
</feature>
<keyword evidence="2" id="KW-0677">Repeat</keyword>
<evidence type="ECO:0000256" key="1">
    <source>
        <dbReference type="ARBA" id="ARBA00022614"/>
    </source>
</evidence>
<dbReference type="PROSITE" id="PS51450">
    <property type="entry name" value="LRR"/>
    <property type="match status" value="3"/>
</dbReference>
<protein>
    <submittedName>
        <fullName evidence="3">Uncharacterized protein</fullName>
    </submittedName>
</protein>
<dbReference type="SUPFAM" id="SSF52058">
    <property type="entry name" value="L domain-like"/>
    <property type="match status" value="1"/>
</dbReference>
<gene>
    <name evidence="3" type="ORF">pdam_00025787</name>
</gene>
<proteinExistence type="predicted"/>
<accession>A0A3M6UJY7</accession>
<sequence>QAQNYADGNNIVEIFMEVSALTGENKENGVRGFVPSVKTRVAPVTYTMKHLTLVSAISDTLALREKTLDLSWRNLDRGRGIYRIEEFLRTRENFSLTNILSLKLSHNRLKKLPDIFLQLINLTCLNVNNNRLSSLPESIGCLKRLQELDLRNNQLKVLDVVRKLPELKKLLVEGNPLTL</sequence>
<evidence type="ECO:0000313" key="3">
    <source>
        <dbReference type="EMBL" id="RMX53922.1"/>
    </source>
</evidence>